<feature type="compositionally biased region" description="Low complexity" evidence="1">
    <location>
        <begin position="59"/>
        <end position="71"/>
    </location>
</feature>
<dbReference type="STRING" id="1423796.FC24_GL000396"/>
<reference evidence="2 3" key="1">
    <citation type="journal article" date="2015" name="Genome Announc.">
        <title>Expanding the biotechnology potential of lactobacilli through comparative genomics of 213 strains and associated genera.</title>
        <authorList>
            <person name="Sun Z."/>
            <person name="Harris H.M."/>
            <person name="McCann A."/>
            <person name="Guo C."/>
            <person name="Argimon S."/>
            <person name="Zhang W."/>
            <person name="Yang X."/>
            <person name="Jeffery I.B."/>
            <person name="Cooney J.C."/>
            <person name="Kagawa T.F."/>
            <person name="Liu W."/>
            <person name="Song Y."/>
            <person name="Salvetti E."/>
            <person name="Wrobel A."/>
            <person name="Rasinkangas P."/>
            <person name="Parkhill J."/>
            <person name="Rea M.C."/>
            <person name="O'Sullivan O."/>
            <person name="Ritari J."/>
            <person name="Douillard F.P."/>
            <person name="Paul Ross R."/>
            <person name="Yang R."/>
            <person name="Briner A.E."/>
            <person name="Felis G.E."/>
            <person name="de Vos W.M."/>
            <person name="Barrangou R."/>
            <person name="Klaenhammer T.R."/>
            <person name="Caufield P.W."/>
            <person name="Cui Y."/>
            <person name="Zhang H."/>
            <person name="O'Toole P.W."/>
        </authorList>
    </citation>
    <scope>NUCLEOTIDE SEQUENCE [LARGE SCALE GENOMIC DNA]</scope>
    <source>
        <strain evidence="2 3">DSM 20253</strain>
    </source>
</reference>
<feature type="compositionally biased region" description="Polar residues" evidence="1">
    <location>
        <begin position="113"/>
        <end position="129"/>
    </location>
</feature>
<dbReference type="PATRIC" id="fig|1423796.3.peg.408"/>
<feature type="compositionally biased region" description="Basic residues" evidence="1">
    <location>
        <begin position="1"/>
        <end position="15"/>
    </location>
</feature>
<dbReference type="RefSeq" id="WP_057874752.1">
    <property type="nucleotide sequence ID" value="NZ_AYYI01000092.1"/>
</dbReference>
<name>A0A0R2CQK9_9LACO</name>
<evidence type="ECO:0008006" key="4">
    <source>
        <dbReference type="Google" id="ProtNLM"/>
    </source>
</evidence>
<evidence type="ECO:0000313" key="3">
    <source>
        <dbReference type="Proteomes" id="UP000051638"/>
    </source>
</evidence>
<dbReference type="EMBL" id="AYYI01000092">
    <property type="protein sequence ID" value="KRM94127.1"/>
    <property type="molecule type" value="Genomic_DNA"/>
</dbReference>
<keyword evidence="3" id="KW-1185">Reference proteome</keyword>
<feature type="region of interest" description="Disordered" evidence="1">
    <location>
        <begin position="91"/>
        <end position="141"/>
    </location>
</feature>
<comment type="caution">
    <text evidence="2">The sequence shown here is derived from an EMBL/GenBank/DDBJ whole genome shotgun (WGS) entry which is preliminary data.</text>
</comment>
<dbReference type="SUPFAM" id="SSF160631">
    <property type="entry name" value="SMI1/KNR4-like"/>
    <property type="match status" value="1"/>
</dbReference>
<dbReference type="OrthoDB" id="2294504at2"/>
<evidence type="ECO:0000313" key="2">
    <source>
        <dbReference type="EMBL" id="KRM94127.1"/>
    </source>
</evidence>
<dbReference type="Proteomes" id="UP000051638">
    <property type="component" value="Unassembled WGS sequence"/>
</dbReference>
<proteinExistence type="predicted"/>
<gene>
    <name evidence="2" type="ORF">FC24_GL000396</name>
</gene>
<dbReference type="InterPro" id="IPR037883">
    <property type="entry name" value="Knr4/Smi1-like_sf"/>
</dbReference>
<evidence type="ECO:0000256" key="1">
    <source>
        <dbReference type="SAM" id="MobiDB-lite"/>
    </source>
</evidence>
<protein>
    <recommendedName>
        <fullName evidence="4">Knr4/Smi1-like domain-containing protein</fullName>
    </recommendedName>
</protein>
<accession>A0A0R2CQK9</accession>
<sequence length="289" mass="31269">MAKRRQKRAKNKLKHLQQAAVQRRQHLAQQASPQPTALSQNLALLSDREHTSPVATDQTSAAASNKKTTAAVKQPLTSMDASAAGVTHETIASTAHPTPKNQSQIDADDGSSVVETATNTQTVAPNSAATHPDTEKSDSTAATIDPAPQAALLTQVKQLIRQQKLQLIPNSQLNSAALKTLVMALPLPLPENYQQILLKFGTLYGFGYFFAGRSQTNVAADLIYLNQAARHDFLTDAQKQQLLLFAASERHFLAFSYGQTAQPQIVRGTQQQITTIAPDLATLMKQLTT</sequence>
<feature type="compositionally biased region" description="Polar residues" evidence="1">
    <location>
        <begin position="91"/>
        <end position="105"/>
    </location>
</feature>
<dbReference type="AlphaFoldDB" id="A0A0R2CQK9"/>
<feature type="compositionally biased region" description="Polar residues" evidence="1">
    <location>
        <begin position="27"/>
        <end position="43"/>
    </location>
</feature>
<organism evidence="2 3">
    <name type="scientific">Loigolactobacillus rennini DSM 20253</name>
    <dbReference type="NCBI Taxonomy" id="1423796"/>
    <lineage>
        <taxon>Bacteria</taxon>
        <taxon>Bacillati</taxon>
        <taxon>Bacillota</taxon>
        <taxon>Bacilli</taxon>
        <taxon>Lactobacillales</taxon>
        <taxon>Lactobacillaceae</taxon>
        <taxon>Loigolactobacillus</taxon>
    </lineage>
</organism>
<feature type="region of interest" description="Disordered" evidence="1">
    <location>
        <begin position="1"/>
        <end position="76"/>
    </location>
</feature>